<dbReference type="EC" id="2.1.2.11" evidence="3"/>
<dbReference type="InterPro" id="IPR003439">
    <property type="entry name" value="ABC_transporter-like_ATP-bd"/>
</dbReference>
<dbReference type="InterPro" id="IPR040442">
    <property type="entry name" value="Pyrv_kinase-like_dom_sf"/>
</dbReference>
<gene>
    <name evidence="8" type="ORF">MEQU1_003389</name>
</gene>
<dbReference type="SUPFAM" id="SSF51621">
    <property type="entry name" value="Phosphoenolpyruvate/pyruvate domain"/>
    <property type="match status" value="1"/>
</dbReference>
<dbReference type="GO" id="GO:0005739">
    <property type="term" value="C:mitochondrion"/>
    <property type="evidence" value="ECO:0007669"/>
    <property type="project" value="TreeGrafter"/>
</dbReference>
<evidence type="ECO:0000256" key="2">
    <source>
        <dbReference type="ARBA" id="ARBA00008676"/>
    </source>
</evidence>
<dbReference type="GO" id="GO:0015940">
    <property type="term" value="P:pantothenate biosynthetic process"/>
    <property type="evidence" value="ECO:0007669"/>
    <property type="project" value="InterPro"/>
</dbReference>
<dbReference type="HAMAP" id="MF_00156">
    <property type="entry name" value="PanB"/>
    <property type="match status" value="1"/>
</dbReference>
<evidence type="ECO:0000256" key="3">
    <source>
        <dbReference type="ARBA" id="ARBA00012618"/>
    </source>
</evidence>
<dbReference type="InterPro" id="IPR003700">
    <property type="entry name" value="Pantoate_hydroxy_MeTrfase"/>
</dbReference>
<comment type="similarity">
    <text evidence="2">Belongs to the PanB family.</text>
</comment>
<evidence type="ECO:0000313" key="9">
    <source>
        <dbReference type="Proteomes" id="UP001214415"/>
    </source>
</evidence>
<evidence type="ECO:0000256" key="6">
    <source>
        <dbReference type="SAM" id="MobiDB-lite"/>
    </source>
</evidence>
<feature type="domain" description="ABC transporter" evidence="7">
    <location>
        <begin position="580"/>
        <end position="843"/>
    </location>
</feature>
<keyword evidence="4" id="KW-0808">Transferase</keyword>
<reference evidence="8" key="1">
    <citation type="submission" date="2023-03" db="EMBL/GenBank/DDBJ databases">
        <title>Mating type loci evolution in Malassezia.</title>
        <authorList>
            <person name="Coelho M.A."/>
        </authorList>
    </citation>
    <scope>NUCLEOTIDE SEQUENCE</scope>
    <source>
        <strain evidence="8">CBS 12830</strain>
    </source>
</reference>
<evidence type="ECO:0000259" key="7">
    <source>
        <dbReference type="PROSITE" id="PS50893"/>
    </source>
</evidence>
<dbReference type="SUPFAM" id="SSF52540">
    <property type="entry name" value="P-loop containing nucleoside triphosphate hydrolases"/>
    <property type="match status" value="2"/>
</dbReference>
<dbReference type="GO" id="GO:0016887">
    <property type="term" value="F:ATP hydrolysis activity"/>
    <property type="evidence" value="ECO:0007669"/>
    <property type="project" value="InterPro"/>
</dbReference>
<accession>A0AAF0EHE4</accession>
<dbReference type="InterPro" id="IPR027417">
    <property type="entry name" value="P-loop_NTPase"/>
</dbReference>
<dbReference type="InterPro" id="IPR015813">
    <property type="entry name" value="Pyrv/PenolPyrv_kinase-like_dom"/>
</dbReference>
<feature type="region of interest" description="Disordered" evidence="6">
    <location>
        <begin position="1"/>
        <end position="21"/>
    </location>
</feature>
<sequence length="844" mass="91676">MAADHHHTPQPPITRHDIQTSKDSGTPLVCITAFDYPTGLAVRGAGADMCLVGDSLANVALGYGSTRALTLDASIHHAKSVHAALHAKELQYDHRCPRAPLMIVDMPFGSFIGSMDDAVMNAVRVVKETQAAAIKMEGSMELVPLVERLTAAGIDVMGHIGLQPQHFGNAAGYKVQGTTADSALSVMHTALALEKAGCFSLVMECVPSKVGEAVSERLHIPTIGIGAGPGTHGQVLVCSDVTGDLASPAHVSAVLAGMEAPCDAPSETYIAPSTPAWPAPPKFVRCFSEPRLGAVRISALRRFTEAVRNRTFPDNASEAYRIKSHEWAAFERAIHPPVHVSLPVQSIAHVSFETRPSAAGDFVDYGIRYGSIRGTDRVTLFEHLMESCGIYTGNIARQHMRPDPLAPSQDDTGLLKWQSESERQSLIQEAQHVQARIHEMAPLLGLEALLTRPVIALSNGQTRRARILQALLAGAECVVMEEPFTGLDPPTRRDVSSLFESLHAQRVPRFMMFLREQDPMPDFVTHVLRVNELGEVTQLGRKTSTAPSSKAAYPPGGYGVVKRKASAGQGVGHQMESPILSMRDISLSYGSSNVLQNVSLTLWPGSRMVLVGDNGSGKTTLLSLLLGDHPRSFAIPACQWSLFGQPRDAPQNAHVLLQKRLGHLSPELYNAFPRKSLETGGLTVADAVSSGYDGIFTYRRRTEAQMARVHQLLSLFTAELVSTTSNFSNATSIEMLADLPFMLLTHGSQALVLLLRAVVHRPALLVLDEPFQGMSSRQLAKARAFLDASSDAWVYEGMTEEEQAIDRAWREQLAMVIVSHYEAEWPLSCGRLLRLSAGRVIEQW</sequence>
<name>A0AAF0EHE4_9BASI</name>
<dbReference type="Gene3D" id="3.40.50.300">
    <property type="entry name" value="P-loop containing nucleotide triphosphate hydrolases"/>
    <property type="match status" value="2"/>
</dbReference>
<dbReference type="Proteomes" id="UP001214415">
    <property type="component" value="Chromosome 7"/>
</dbReference>
<organism evidence="8 9">
    <name type="scientific">Malassezia equina</name>
    <dbReference type="NCBI Taxonomy" id="1381935"/>
    <lineage>
        <taxon>Eukaryota</taxon>
        <taxon>Fungi</taxon>
        <taxon>Dikarya</taxon>
        <taxon>Basidiomycota</taxon>
        <taxon>Ustilaginomycotina</taxon>
        <taxon>Malasseziomycetes</taxon>
        <taxon>Malasseziales</taxon>
        <taxon>Malasseziaceae</taxon>
        <taxon>Malassezia</taxon>
    </lineage>
</organism>
<evidence type="ECO:0000256" key="5">
    <source>
        <dbReference type="ARBA" id="ARBA00049172"/>
    </source>
</evidence>
<comment type="pathway">
    <text evidence="1">Cofactor biosynthesis; (R)-pantothenate biosynthesis; (R)-pantoate from 3-methyl-2-oxobutanoate: step 1/2.</text>
</comment>
<dbReference type="AlphaFoldDB" id="A0AAF0EHE4"/>
<comment type="catalytic activity">
    <reaction evidence="5">
        <text>(6R)-5,10-methylene-5,6,7,8-tetrahydrofolate + 3-methyl-2-oxobutanoate + H2O = 2-dehydropantoate + (6S)-5,6,7,8-tetrahydrofolate</text>
        <dbReference type="Rhea" id="RHEA:11824"/>
        <dbReference type="ChEBI" id="CHEBI:11561"/>
        <dbReference type="ChEBI" id="CHEBI:11851"/>
        <dbReference type="ChEBI" id="CHEBI:15377"/>
        <dbReference type="ChEBI" id="CHEBI:15636"/>
        <dbReference type="ChEBI" id="CHEBI:57453"/>
        <dbReference type="EC" id="2.1.2.11"/>
    </reaction>
</comment>
<proteinExistence type="inferred from homology"/>
<dbReference type="PANTHER" id="PTHR20881:SF0">
    <property type="entry name" value="3-METHYL-2-OXOBUTANOATE HYDROXYMETHYLTRANSFERASE"/>
    <property type="match status" value="1"/>
</dbReference>
<evidence type="ECO:0000256" key="4">
    <source>
        <dbReference type="ARBA" id="ARBA00022679"/>
    </source>
</evidence>
<dbReference type="GO" id="GO:0005524">
    <property type="term" value="F:ATP binding"/>
    <property type="evidence" value="ECO:0007669"/>
    <property type="project" value="InterPro"/>
</dbReference>
<evidence type="ECO:0000313" key="8">
    <source>
        <dbReference type="EMBL" id="WFD24686.1"/>
    </source>
</evidence>
<dbReference type="EMBL" id="CP119906">
    <property type="protein sequence ID" value="WFD24686.1"/>
    <property type="molecule type" value="Genomic_DNA"/>
</dbReference>
<dbReference type="Gene3D" id="3.20.20.60">
    <property type="entry name" value="Phosphoenolpyruvate-binding domains"/>
    <property type="match status" value="1"/>
</dbReference>
<evidence type="ECO:0000256" key="1">
    <source>
        <dbReference type="ARBA" id="ARBA00005033"/>
    </source>
</evidence>
<dbReference type="PROSITE" id="PS50893">
    <property type="entry name" value="ABC_TRANSPORTER_2"/>
    <property type="match status" value="1"/>
</dbReference>
<dbReference type="GO" id="GO:0000287">
    <property type="term" value="F:magnesium ion binding"/>
    <property type="evidence" value="ECO:0007669"/>
    <property type="project" value="TreeGrafter"/>
</dbReference>
<dbReference type="Pfam" id="PF02548">
    <property type="entry name" value="Pantoate_transf"/>
    <property type="match status" value="1"/>
</dbReference>
<keyword evidence="9" id="KW-1185">Reference proteome</keyword>
<dbReference type="GO" id="GO:0003864">
    <property type="term" value="F:3-methyl-2-oxobutanoate hydroxymethyltransferase activity"/>
    <property type="evidence" value="ECO:0007669"/>
    <property type="project" value="UniProtKB-EC"/>
</dbReference>
<dbReference type="Pfam" id="PF00005">
    <property type="entry name" value="ABC_tran"/>
    <property type="match status" value="1"/>
</dbReference>
<dbReference type="CDD" id="cd06557">
    <property type="entry name" value="KPHMT-like"/>
    <property type="match status" value="1"/>
</dbReference>
<protein>
    <recommendedName>
        <fullName evidence="3">3-methyl-2-oxobutanoate hydroxymethyltransferase</fullName>
        <ecNumber evidence="3">2.1.2.11</ecNumber>
    </recommendedName>
</protein>
<dbReference type="PANTHER" id="PTHR20881">
    <property type="entry name" value="3-METHYL-2-OXOBUTANOATE HYDROXYMETHYLTRANSFERASE"/>
    <property type="match status" value="1"/>
</dbReference>